<sequence>MFYRDSTSTDLCRRFGRNNSSATVRLPLGWWSLLTKLIWAWSRIPALRPQLITDVQADLLAPLGAIWCTSFDCSQLATHTLVTYTDQLDFIPSDQAWLQWRLRVRHVPALAAEVLSYPSDECIRWYRSIVRIYISNPANCDTHSHGYQPAEVDRRMITSTLQDVDDMASVVIQEPTSEWTDDIDGVQHYGFGHRVSKKTTRFTPSD</sequence>
<evidence type="ECO:0000313" key="1">
    <source>
        <dbReference type="EMBL" id="KAI5656522.1"/>
    </source>
</evidence>
<proteinExistence type="predicted"/>
<accession>A0ACC0A986</accession>
<protein>
    <submittedName>
        <fullName evidence="1">Uncharacterized protein</fullName>
    </submittedName>
</protein>
<evidence type="ECO:0000313" key="2">
    <source>
        <dbReference type="Proteomes" id="UP001060085"/>
    </source>
</evidence>
<comment type="caution">
    <text evidence="1">The sequence shown here is derived from an EMBL/GenBank/DDBJ whole genome shotgun (WGS) entry which is preliminary data.</text>
</comment>
<name>A0ACC0A986_CATRO</name>
<organism evidence="1 2">
    <name type="scientific">Catharanthus roseus</name>
    <name type="common">Madagascar periwinkle</name>
    <name type="synonym">Vinca rosea</name>
    <dbReference type="NCBI Taxonomy" id="4058"/>
    <lineage>
        <taxon>Eukaryota</taxon>
        <taxon>Viridiplantae</taxon>
        <taxon>Streptophyta</taxon>
        <taxon>Embryophyta</taxon>
        <taxon>Tracheophyta</taxon>
        <taxon>Spermatophyta</taxon>
        <taxon>Magnoliopsida</taxon>
        <taxon>eudicotyledons</taxon>
        <taxon>Gunneridae</taxon>
        <taxon>Pentapetalae</taxon>
        <taxon>asterids</taxon>
        <taxon>lamiids</taxon>
        <taxon>Gentianales</taxon>
        <taxon>Apocynaceae</taxon>
        <taxon>Rauvolfioideae</taxon>
        <taxon>Vinceae</taxon>
        <taxon>Catharanthinae</taxon>
        <taxon>Catharanthus</taxon>
    </lineage>
</organism>
<keyword evidence="2" id="KW-1185">Reference proteome</keyword>
<dbReference type="EMBL" id="CM044706">
    <property type="protein sequence ID" value="KAI5656522.1"/>
    <property type="molecule type" value="Genomic_DNA"/>
</dbReference>
<dbReference type="Proteomes" id="UP001060085">
    <property type="component" value="Linkage Group LG06"/>
</dbReference>
<gene>
    <name evidence="1" type="ORF">M9H77_25315</name>
</gene>
<reference evidence="2" key="1">
    <citation type="journal article" date="2023" name="Nat. Plants">
        <title>Single-cell RNA sequencing provides a high-resolution roadmap for understanding the multicellular compartmentation of specialized metabolism.</title>
        <authorList>
            <person name="Sun S."/>
            <person name="Shen X."/>
            <person name="Li Y."/>
            <person name="Li Y."/>
            <person name="Wang S."/>
            <person name="Li R."/>
            <person name="Zhang H."/>
            <person name="Shen G."/>
            <person name="Guo B."/>
            <person name="Wei J."/>
            <person name="Xu J."/>
            <person name="St-Pierre B."/>
            <person name="Chen S."/>
            <person name="Sun C."/>
        </authorList>
    </citation>
    <scope>NUCLEOTIDE SEQUENCE [LARGE SCALE GENOMIC DNA]</scope>
</reference>